<dbReference type="Gene3D" id="1.10.630.10">
    <property type="entry name" value="Cytochrome P450"/>
    <property type="match status" value="1"/>
</dbReference>
<evidence type="ECO:0000313" key="16">
    <source>
        <dbReference type="Proteomes" id="UP001066276"/>
    </source>
</evidence>
<evidence type="ECO:0000256" key="8">
    <source>
        <dbReference type="ARBA" id="ARBA00023002"/>
    </source>
</evidence>
<keyword evidence="7" id="KW-0492">Microsome</keyword>
<comment type="similarity">
    <text evidence="3 13">Belongs to the cytochrome P450 family.</text>
</comment>
<accession>A0AAV7RE92</accession>
<dbReference type="InterPro" id="IPR050182">
    <property type="entry name" value="Cytochrome_P450_fam2"/>
</dbReference>
<keyword evidence="14" id="KW-0812">Transmembrane</keyword>
<evidence type="ECO:0000256" key="3">
    <source>
        <dbReference type="ARBA" id="ARBA00010617"/>
    </source>
</evidence>
<dbReference type="PRINTS" id="PR00385">
    <property type="entry name" value="P450"/>
</dbReference>
<dbReference type="AlphaFoldDB" id="A0AAV7RE92"/>
<evidence type="ECO:0000256" key="11">
    <source>
        <dbReference type="ARBA" id="ARBA00023136"/>
    </source>
</evidence>
<evidence type="ECO:0000256" key="14">
    <source>
        <dbReference type="SAM" id="Phobius"/>
    </source>
</evidence>
<gene>
    <name evidence="15" type="ORF">NDU88_001879</name>
</gene>
<protein>
    <submittedName>
        <fullName evidence="15">Uncharacterized protein</fullName>
    </submittedName>
</protein>
<evidence type="ECO:0000256" key="5">
    <source>
        <dbReference type="ARBA" id="ARBA00022723"/>
    </source>
</evidence>
<comment type="caution">
    <text evidence="15">The sequence shown here is derived from an EMBL/GenBank/DDBJ whole genome shotgun (WGS) entry which is preliminary data.</text>
</comment>
<dbReference type="PROSITE" id="PS00086">
    <property type="entry name" value="CYTOCHROME_P450"/>
    <property type="match status" value="1"/>
</dbReference>
<evidence type="ECO:0000256" key="7">
    <source>
        <dbReference type="ARBA" id="ARBA00022848"/>
    </source>
</evidence>
<dbReference type="GO" id="GO:0016712">
    <property type="term" value="F:oxidoreductase activity, acting on paired donors, with incorporation or reduction of molecular oxygen, reduced flavin or flavoprotein as one donor, and incorporation of one atom of oxygen"/>
    <property type="evidence" value="ECO:0007669"/>
    <property type="project" value="TreeGrafter"/>
</dbReference>
<keyword evidence="6" id="KW-0256">Endoplasmic reticulum</keyword>
<evidence type="ECO:0000256" key="1">
    <source>
        <dbReference type="ARBA" id="ARBA00001971"/>
    </source>
</evidence>
<keyword evidence="5 12" id="KW-0479">Metal-binding</keyword>
<dbReference type="GO" id="GO:0006805">
    <property type="term" value="P:xenobiotic metabolic process"/>
    <property type="evidence" value="ECO:0007669"/>
    <property type="project" value="TreeGrafter"/>
</dbReference>
<dbReference type="GO" id="GO:0005737">
    <property type="term" value="C:cytoplasm"/>
    <property type="evidence" value="ECO:0007669"/>
    <property type="project" value="TreeGrafter"/>
</dbReference>
<comment type="subcellular location">
    <subcellularLocation>
        <location evidence="2">Microsome membrane</location>
    </subcellularLocation>
</comment>
<dbReference type="InterPro" id="IPR036396">
    <property type="entry name" value="Cyt_P450_sf"/>
</dbReference>
<dbReference type="InterPro" id="IPR001128">
    <property type="entry name" value="Cyt_P450"/>
</dbReference>
<dbReference type="GO" id="GO:0006082">
    <property type="term" value="P:organic acid metabolic process"/>
    <property type="evidence" value="ECO:0007669"/>
    <property type="project" value="TreeGrafter"/>
</dbReference>
<dbReference type="PANTHER" id="PTHR24300:SF302">
    <property type="entry name" value="CYTOCHROME P450"/>
    <property type="match status" value="1"/>
</dbReference>
<comment type="cofactor">
    <cofactor evidence="1 12">
        <name>heme</name>
        <dbReference type="ChEBI" id="CHEBI:30413"/>
    </cofactor>
</comment>
<dbReference type="Pfam" id="PF00067">
    <property type="entry name" value="p450"/>
    <property type="match status" value="1"/>
</dbReference>
<keyword evidence="16" id="KW-1185">Reference proteome</keyword>
<evidence type="ECO:0000256" key="13">
    <source>
        <dbReference type="RuleBase" id="RU000461"/>
    </source>
</evidence>
<evidence type="ECO:0000256" key="4">
    <source>
        <dbReference type="ARBA" id="ARBA00022617"/>
    </source>
</evidence>
<keyword evidence="11 14" id="KW-0472">Membrane</keyword>
<evidence type="ECO:0000256" key="6">
    <source>
        <dbReference type="ARBA" id="ARBA00022824"/>
    </source>
</evidence>
<evidence type="ECO:0000313" key="15">
    <source>
        <dbReference type="EMBL" id="KAJ1149060.1"/>
    </source>
</evidence>
<evidence type="ECO:0000256" key="10">
    <source>
        <dbReference type="ARBA" id="ARBA00023033"/>
    </source>
</evidence>
<organism evidence="15 16">
    <name type="scientific">Pleurodeles waltl</name>
    <name type="common">Iberian ribbed newt</name>
    <dbReference type="NCBI Taxonomy" id="8319"/>
    <lineage>
        <taxon>Eukaryota</taxon>
        <taxon>Metazoa</taxon>
        <taxon>Chordata</taxon>
        <taxon>Craniata</taxon>
        <taxon>Vertebrata</taxon>
        <taxon>Euteleostomi</taxon>
        <taxon>Amphibia</taxon>
        <taxon>Batrachia</taxon>
        <taxon>Caudata</taxon>
        <taxon>Salamandroidea</taxon>
        <taxon>Salamandridae</taxon>
        <taxon>Pleurodelinae</taxon>
        <taxon>Pleurodeles</taxon>
    </lineage>
</organism>
<dbReference type="GO" id="GO:0046222">
    <property type="term" value="P:aflatoxin metabolic process"/>
    <property type="evidence" value="ECO:0007669"/>
    <property type="project" value="UniProtKB-ARBA"/>
</dbReference>
<keyword evidence="10 13" id="KW-0503">Monooxygenase</keyword>
<dbReference type="SUPFAM" id="SSF48264">
    <property type="entry name" value="Cytochrome P450"/>
    <property type="match status" value="1"/>
</dbReference>
<feature type="transmembrane region" description="Helical" evidence="14">
    <location>
        <begin position="6"/>
        <end position="24"/>
    </location>
</feature>
<evidence type="ECO:0000256" key="12">
    <source>
        <dbReference type="PIRSR" id="PIRSR602401-1"/>
    </source>
</evidence>
<dbReference type="PRINTS" id="PR00463">
    <property type="entry name" value="EP450I"/>
</dbReference>
<dbReference type="FunFam" id="1.10.630.10:FF:000010">
    <property type="entry name" value="cytochrome P450 2W1 isoform X2"/>
    <property type="match status" value="1"/>
</dbReference>
<dbReference type="EMBL" id="JANPWB010000009">
    <property type="protein sequence ID" value="KAJ1149060.1"/>
    <property type="molecule type" value="Genomic_DNA"/>
</dbReference>
<sequence length="495" mass="56881">MHFTDPVAALLSCVLALVFVIKIINRWKSDKYKNFPPGPRPLPIIGNLHILNLKRPYLTLLKLSKEYGSVFSVHIGLQKTVVLAGYETVRDALVNHAEEFSERAHIPLFQKTSKGNGVIFSHGENWKVMRRFTLTALRDFGMGKRTIEDKIKEECESLLKNIETYQGKPFDNTTIMNAAVANIIVSIVLGHRYDYEDKTFLRLLSLINENFRLSASPMASLFNMYPTLFGFIPGDHKMMVKNVREIQTFIRTTFVEHLKDLDRNDQRSLIDAFLVRQQEEKPDPHIYFHDENLTCLVSHLFAAGMETTSTTLRWGLLLMIKYPEIQENVQKEIDRVMGSTKPQTEHRRHMSYTDAVIHEVQRFANILPMSLPHETTMDVQFKGYFIPKDTYVIPLLSSVLNDQAHFERPEEFNPQHFLDSDGKFLKKEAFIPFSAGRRVCAGENLAKMELFIFFTSLLQKFTFSSPADVTHVDISPGVGFTVPPLPHRICAVPRY</sequence>
<evidence type="ECO:0000256" key="2">
    <source>
        <dbReference type="ARBA" id="ARBA00004524"/>
    </source>
</evidence>
<dbReference type="Proteomes" id="UP001066276">
    <property type="component" value="Chromosome 5"/>
</dbReference>
<reference evidence="15" key="1">
    <citation type="journal article" date="2022" name="bioRxiv">
        <title>Sequencing and chromosome-scale assembly of the giantPleurodeles waltlgenome.</title>
        <authorList>
            <person name="Brown T."/>
            <person name="Elewa A."/>
            <person name="Iarovenko S."/>
            <person name="Subramanian E."/>
            <person name="Araus A.J."/>
            <person name="Petzold A."/>
            <person name="Susuki M."/>
            <person name="Suzuki K.-i.T."/>
            <person name="Hayashi T."/>
            <person name="Toyoda A."/>
            <person name="Oliveira C."/>
            <person name="Osipova E."/>
            <person name="Leigh N.D."/>
            <person name="Simon A."/>
            <person name="Yun M.H."/>
        </authorList>
    </citation>
    <scope>NUCLEOTIDE SEQUENCE</scope>
    <source>
        <strain evidence="15">20211129_DDA</strain>
        <tissue evidence="15">Liver</tissue>
    </source>
</reference>
<dbReference type="GO" id="GO:0005506">
    <property type="term" value="F:iron ion binding"/>
    <property type="evidence" value="ECO:0007669"/>
    <property type="project" value="InterPro"/>
</dbReference>
<proteinExistence type="inferred from homology"/>
<name>A0AAV7RE92_PLEWA</name>
<keyword evidence="4 12" id="KW-0349">Heme</keyword>
<evidence type="ECO:0000256" key="9">
    <source>
        <dbReference type="ARBA" id="ARBA00023004"/>
    </source>
</evidence>
<dbReference type="PANTHER" id="PTHR24300">
    <property type="entry name" value="CYTOCHROME P450 508A4-RELATED"/>
    <property type="match status" value="1"/>
</dbReference>
<keyword evidence="9 12" id="KW-0408">Iron</keyword>
<keyword evidence="8 13" id="KW-0560">Oxidoreductase</keyword>
<dbReference type="GO" id="GO:0020037">
    <property type="term" value="F:heme binding"/>
    <property type="evidence" value="ECO:0007669"/>
    <property type="project" value="InterPro"/>
</dbReference>
<dbReference type="InterPro" id="IPR002401">
    <property type="entry name" value="Cyt_P450_E_grp-I"/>
</dbReference>
<dbReference type="InterPro" id="IPR017972">
    <property type="entry name" value="Cyt_P450_CS"/>
</dbReference>
<keyword evidence="14" id="KW-1133">Transmembrane helix</keyword>
<feature type="binding site" description="axial binding residue" evidence="12">
    <location>
        <position position="440"/>
    </location>
    <ligand>
        <name>heme</name>
        <dbReference type="ChEBI" id="CHEBI:30413"/>
    </ligand>
    <ligandPart>
        <name>Fe</name>
        <dbReference type="ChEBI" id="CHEBI:18248"/>
    </ligandPart>
</feature>